<dbReference type="InterPro" id="IPR001054">
    <property type="entry name" value="A/G_cyclase"/>
</dbReference>
<dbReference type="Gene3D" id="3.30.70.1230">
    <property type="entry name" value="Nucleotide cyclase"/>
    <property type="match status" value="2"/>
</dbReference>
<dbReference type="EMBL" id="CATOUU010000314">
    <property type="protein sequence ID" value="CAI9924531.1"/>
    <property type="molecule type" value="Genomic_DNA"/>
</dbReference>
<reference evidence="2" key="1">
    <citation type="submission" date="2023-06" db="EMBL/GenBank/DDBJ databases">
        <authorList>
            <person name="Kurt Z."/>
        </authorList>
    </citation>
    <scope>NUCLEOTIDE SEQUENCE</scope>
</reference>
<comment type="caution">
    <text evidence="2">The sequence shown here is derived from an EMBL/GenBank/DDBJ whole genome shotgun (WGS) entry which is preliminary data.</text>
</comment>
<protein>
    <submittedName>
        <fullName evidence="2">Nucleotidyl cyclase</fullName>
    </submittedName>
    <submittedName>
        <fullName evidence="3">Nucleotidyl_cyclase</fullName>
    </submittedName>
</protein>
<dbReference type="Pfam" id="PF00211">
    <property type="entry name" value="Guanylate_cyc"/>
    <property type="match status" value="2"/>
</dbReference>
<name>A0AA86NTI7_9EUKA</name>
<evidence type="ECO:0000313" key="2">
    <source>
        <dbReference type="EMBL" id="CAI9924531.1"/>
    </source>
</evidence>
<dbReference type="EMBL" id="CAXDID020000346">
    <property type="protein sequence ID" value="CAL6080504.1"/>
    <property type="molecule type" value="Genomic_DNA"/>
</dbReference>
<keyword evidence="4" id="KW-1185">Reference proteome</keyword>
<feature type="domain" description="Guanylate cyclase" evidence="1">
    <location>
        <begin position="933"/>
        <end position="1082"/>
    </location>
</feature>
<dbReference type="PANTHER" id="PTHR45655:SF13">
    <property type="entry name" value="SOLUBLE GUANYLATE CYCLASE GCY-32-RELATED"/>
    <property type="match status" value="1"/>
</dbReference>
<dbReference type="Proteomes" id="UP001642409">
    <property type="component" value="Unassembled WGS sequence"/>
</dbReference>
<evidence type="ECO:0000313" key="4">
    <source>
        <dbReference type="Proteomes" id="UP001642409"/>
    </source>
</evidence>
<dbReference type="InterPro" id="IPR029787">
    <property type="entry name" value="Nucleotide_cyclase"/>
</dbReference>
<dbReference type="GO" id="GO:0019934">
    <property type="term" value="P:cGMP-mediated signaling"/>
    <property type="evidence" value="ECO:0007669"/>
    <property type="project" value="TreeGrafter"/>
</dbReference>
<dbReference type="GO" id="GO:0004383">
    <property type="term" value="F:guanylate cyclase activity"/>
    <property type="evidence" value="ECO:0007669"/>
    <property type="project" value="TreeGrafter"/>
</dbReference>
<dbReference type="PROSITE" id="PS50125">
    <property type="entry name" value="GUANYLATE_CYCLASE_2"/>
    <property type="match status" value="2"/>
</dbReference>
<reference evidence="3 4" key="2">
    <citation type="submission" date="2024-07" db="EMBL/GenBank/DDBJ databases">
        <authorList>
            <person name="Akdeniz Z."/>
        </authorList>
    </citation>
    <scope>NUCLEOTIDE SEQUENCE [LARGE SCALE GENOMIC DNA]</scope>
</reference>
<proteinExistence type="predicted"/>
<dbReference type="SUPFAM" id="SSF55073">
    <property type="entry name" value="Nucleotide cyclase"/>
    <property type="match status" value="2"/>
</dbReference>
<feature type="domain" description="Guanylate cyclase" evidence="1">
    <location>
        <begin position="25"/>
        <end position="168"/>
    </location>
</feature>
<dbReference type="PANTHER" id="PTHR45655">
    <property type="entry name" value="GUANYLATE CYCLASE SOLUBLE SUBUNIT BETA-2"/>
    <property type="match status" value="1"/>
</dbReference>
<accession>A0AA86NTI7</accession>
<sequence>MGNILVNAFMNSLPKKILPKIMKAENLPCNVVNNVNCCYIYIKSNGLDSVQYISKINEFYSFLDFACDILCVQKIKSSCEYYMCCTGAQQHLNDETSIKETQYLNQYDSSKLLCTYALIANEAAQLFGFQCSCGITKGSVIIGAVSISTNIINFDTYGDSINTAARIARNNTNGVYLNICDYQSKEIYYPDIVQDNEYNDEQLTNLIKKDINIDESKEIFINAPPQYVFDQLHEKEYKGKGQIKTIQLQSIPTLKQYTCQALQHAYIQTSQQYFKEFNEQMGNNQQFIAEQFDESLIEQPQSFISIQASQDDECSDSNISFDNIDLNNLKILQETNNGNNDFNVAQRIEQLQQSAPAIFTVKKEVQKISHWQYQQKLFNNRRDSTSSVIQSNEYVTNASGENSVDQQKITFEFGSFARSNDFATHTYSSEKIRFNNDSNNSTMSNEEPVGSLLQPNLVKFFEVAQSSNTLRRTASQMLFESKPADATSKFHMQLLQEEDEIMQIQQNYQDELQKQEITFISSEDSDQINSTSEIQEMILHKPKELKITEQIGKLDQINTQMSQVNPKPKIQNNFYSNYSQLGQIHQFMINFSKQYFDQISENQEIFQSILKSVSIKTNFVLILYPLVQYLMGLLMIPQYNKLYIFSYQFNVKNLYCNIVMLKYITILLQHQLKKLKLKQIQSSYNAKQHKQHVKEIFQGKFNRVLQIILVIIQILETLEFLAINESYTNYRNNLLNKQHESIIVSNIIFQQCNYLINSYQTRLYSLISYQYQIKLVQLLLIFCLFIRKQSIVPLVLILNNVILSILQYTKFKTLIVDQTIKSEMLTQIQHGKQLLKNILPQISIDALLLTTLDQKSQDIVLLSGNKYQIQYLNTFECLLKHNQLSTFKQSLTQCYKNDYYSYRLSSLIQKYLILPNTQSLGQQRPLINFGNVGYLNLDVQQFTYFCSKHTTAENLHFLSKLFNKFDQRMKLAKNLIQVKISGDSYEIMSLPTIIKKYSANIDANDVKIQQIQQYECIIQLIAVGLGFIQDCKAVLQTYLTWKDIVGLRVGISFGEVTGSILGNKICRFDTFGAVPIEAEQAQSNAPKNTIMLNEKVMKLLQNSNCIKEYIVDYLTSETMRSRKVNFNDEEINFHFVENNYGVYIDGFIK</sequence>
<evidence type="ECO:0000259" key="1">
    <source>
        <dbReference type="PROSITE" id="PS50125"/>
    </source>
</evidence>
<gene>
    <name evidence="2" type="ORF">HINF_LOCUS12176</name>
    <name evidence="3" type="ORF">HINF_LOCUS59900</name>
</gene>
<dbReference type="GO" id="GO:0008074">
    <property type="term" value="C:guanylate cyclase complex, soluble"/>
    <property type="evidence" value="ECO:0007669"/>
    <property type="project" value="TreeGrafter"/>
</dbReference>
<dbReference type="GO" id="GO:0070482">
    <property type="term" value="P:response to oxygen levels"/>
    <property type="evidence" value="ECO:0007669"/>
    <property type="project" value="TreeGrafter"/>
</dbReference>
<dbReference type="AlphaFoldDB" id="A0AA86NTI7"/>
<organism evidence="2">
    <name type="scientific">Hexamita inflata</name>
    <dbReference type="NCBI Taxonomy" id="28002"/>
    <lineage>
        <taxon>Eukaryota</taxon>
        <taxon>Metamonada</taxon>
        <taxon>Diplomonadida</taxon>
        <taxon>Hexamitidae</taxon>
        <taxon>Hexamitinae</taxon>
        <taxon>Hexamita</taxon>
    </lineage>
</organism>
<evidence type="ECO:0000313" key="3">
    <source>
        <dbReference type="EMBL" id="CAL6080504.1"/>
    </source>
</evidence>